<reference evidence="4" key="1">
    <citation type="submission" date="2017-08" db="EMBL/GenBank/DDBJ databases">
        <title>Draft genome sequence of Lactococcus sp. strain Rs-Y01, isolated from the gut of the lower termite Reticulitermes speratus.</title>
        <authorList>
            <person name="Ohkuma M."/>
            <person name="Yuki M."/>
        </authorList>
    </citation>
    <scope>NUCLEOTIDE SEQUENCE [LARGE SCALE GENOMIC DNA]</scope>
    <source>
        <strain evidence="4">Rs-Y01</strain>
    </source>
</reference>
<dbReference type="AlphaFoldDB" id="A0A224X222"/>
<evidence type="ECO:0000313" key="4">
    <source>
        <dbReference type="Proteomes" id="UP000218689"/>
    </source>
</evidence>
<dbReference type="InterPro" id="IPR014729">
    <property type="entry name" value="Rossmann-like_a/b/a_fold"/>
</dbReference>
<evidence type="ECO:0000259" key="2">
    <source>
        <dbReference type="Pfam" id="PF00582"/>
    </source>
</evidence>
<protein>
    <recommendedName>
        <fullName evidence="2">UspA domain-containing protein</fullName>
    </recommendedName>
</protein>
<dbReference type="Gene3D" id="3.40.50.620">
    <property type="entry name" value="HUPs"/>
    <property type="match status" value="1"/>
</dbReference>
<sequence>MTGFYPIINLMGNTKLFVIVLAPQSSMNGGKAMLQEYKKIMVGIDGSVESANAFDRAVAVALRNDAELLLVNIIDLRAFQSISTYDTMVAEDTKKGAEQLIADFAEEAKRAGITKIQTRVEFGSPKVMMATTVPKEENVDLIMIGATGLSYIERLFIGSVAQYVTAHAKCDILIVR</sequence>
<evidence type="ECO:0000313" key="3">
    <source>
        <dbReference type="EMBL" id="GAX48208.1"/>
    </source>
</evidence>
<comment type="caution">
    <text evidence="3">The sequence shown here is derived from an EMBL/GenBank/DDBJ whole genome shotgun (WGS) entry which is preliminary data.</text>
</comment>
<evidence type="ECO:0000256" key="1">
    <source>
        <dbReference type="ARBA" id="ARBA00008791"/>
    </source>
</evidence>
<dbReference type="InterPro" id="IPR006016">
    <property type="entry name" value="UspA"/>
</dbReference>
<dbReference type="Pfam" id="PF00582">
    <property type="entry name" value="Usp"/>
    <property type="match status" value="1"/>
</dbReference>
<feature type="domain" description="UspA" evidence="2">
    <location>
        <begin position="36"/>
        <end position="176"/>
    </location>
</feature>
<dbReference type="PIRSF" id="PIRSF006276">
    <property type="entry name" value="UspA"/>
    <property type="match status" value="1"/>
</dbReference>
<dbReference type="InterPro" id="IPR006015">
    <property type="entry name" value="Universal_stress_UspA"/>
</dbReference>
<keyword evidence="4" id="KW-1185">Reference proteome</keyword>
<dbReference type="PRINTS" id="PR01438">
    <property type="entry name" value="UNVRSLSTRESS"/>
</dbReference>
<organism evidence="3 4">
    <name type="scientific">Pseudolactococcus reticulitermitis</name>
    <dbReference type="NCBI Taxonomy" id="2025039"/>
    <lineage>
        <taxon>Bacteria</taxon>
        <taxon>Bacillati</taxon>
        <taxon>Bacillota</taxon>
        <taxon>Bacilli</taxon>
        <taxon>Lactobacillales</taxon>
        <taxon>Streptococcaceae</taxon>
        <taxon>Pseudolactococcus</taxon>
    </lineage>
</organism>
<comment type="similarity">
    <text evidence="1">Belongs to the universal stress protein A family.</text>
</comment>
<proteinExistence type="inferred from homology"/>
<dbReference type="Proteomes" id="UP000218689">
    <property type="component" value="Unassembled WGS sequence"/>
</dbReference>
<dbReference type="PANTHER" id="PTHR46268:SF6">
    <property type="entry name" value="UNIVERSAL STRESS PROTEIN UP12"/>
    <property type="match status" value="1"/>
</dbReference>
<dbReference type="CDD" id="cd00293">
    <property type="entry name" value="USP-like"/>
    <property type="match status" value="1"/>
</dbReference>
<dbReference type="PANTHER" id="PTHR46268">
    <property type="entry name" value="STRESS RESPONSE PROTEIN NHAX"/>
    <property type="match status" value="1"/>
</dbReference>
<gene>
    <name evidence="3" type="ORF">RsY01_1823</name>
</gene>
<name>A0A224X222_9LACT</name>
<dbReference type="EMBL" id="BEDT01000005">
    <property type="protein sequence ID" value="GAX48208.1"/>
    <property type="molecule type" value="Genomic_DNA"/>
</dbReference>
<dbReference type="SUPFAM" id="SSF52402">
    <property type="entry name" value="Adenine nucleotide alpha hydrolases-like"/>
    <property type="match status" value="1"/>
</dbReference>
<accession>A0A224X222</accession>